<evidence type="ECO:0000256" key="7">
    <source>
        <dbReference type="ARBA" id="ARBA00022917"/>
    </source>
</evidence>
<sequence>MNLFTDFEDRIKNALEQIDIIKEKRSELDFGRVGVEPPRDASHGDVATNAAMVLAKAVGTSPRALADIISVKLREDPDVAEVSVAGPGFINIRLSVGYWQRLLAAIITGGEVFGRSEVGAGRKVNVEYVSANPTGPMHVGHCRGAVIGDTLANLLQFAGYAVTKEYYINDAGSQIDVLARSVFLRYREALGEQIGEIPAGLYPGDYLVPLGKALAEEFGTKLRGMPEAQWLPIVKDKAIDAMMVMIREDLAALNVRHDVFFSERTLHDNGAAPIRTAINDLTFKGFVYKGTLPPPKGQLPEDWEDREQTLFRSTEVGDDIDRPLIKSDGSYTYFAADVAYFKNKYDRGFNEMVYVLGADHGGYVKRLEAVARGVSDGQAKLTVLLCQLVKLFRNGEPVKMSKRSGDFVTLRDVVEEVGRDSVRFMMLYRKSSEPLDFDFAKVTEQSKDNPVFYVQYAHARCMSIFRQAREAFPDLDIASLDLAKAVDGRIVDPAELQLVAKLAEFPRVIEAAAQAQEPHRIAFYLFDLASSLHGHWNKGKDFPELRFVNDKNRELTIARLGLVYAVASVLKSGLGITGTAAPDEMR</sequence>
<keyword evidence="5 10" id="KW-0547">Nucleotide-binding</keyword>
<dbReference type="SMART" id="SM01016">
    <property type="entry name" value="Arg_tRNA_synt_N"/>
    <property type="match status" value="1"/>
</dbReference>
<dbReference type="Pfam" id="PF03485">
    <property type="entry name" value="Arg_tRNA_synt_N"/>
    <property type="match status" value="1"/>
</dbReference>
<evidence type="ECO:0000256" key="3">
    <source>
        <dbReference type="ARBA" id="ARBA00022490"/>
    </source>
</evidence>
<keyword evidence="7 10" id="KW-0648">Protein biosynthesis</keyword>
<keyword evidence="8 10" id="KW-0030">Aminoacyl-tRNA synthetase</keyword>
<dbReference type="InterPro" id="IPR009080">
    <property type="entry name" value="tRNAsynth_Ia_anticodon-bd"/>
</dbReference>
<comment type="subcellular location">
    <subcellularLocation>
        <location evidence="1 10">Cytoplasm</location>
    </subcellularLocation>
</comment>
<feature type="domain" description="DALR anticodon binding" evidence="12">
    <location>
        <begin position="454"/>
        <end position="585"/>
    </location>
</feature>
<proteinExistence type="inferred from homology"/>
<gene>
    <name evidence="10" type="primary">argS</name>
    <name evidence="14" type="ORF">CPY51_20545</name>
</gene>
<dbReference type="GO" id="GO:0005737">
    <property type="term" value="C:cytoplasm"/>
    <property type="evidence" value="ECO:0007669"/>
    <property type="project" value="UniProtKB-SubCell"/>
</dbReference>
<evidence type="ECO:0000259" key="12">
    <source>
        <dbReference type="SMART" id="SM00836"/>
    </source>
</evidence>
<dbReference type="PANTHER" id="PTHR11956">
    <property type="entry name" value="ARGINYL-TRNA SYNTHETASE"/>
    <property type="match status" value="1"/>
</dbReference>
<evidence type="ECO:0000259" key="13">
    <source>
        <dbReference type="SMART" id="SM01016"/>
    </source>
</evidence>
<dbReference type="GO" id="GO:0005524">
    <property type="term" value="F:ATP binding"/>
    <property type="evidence" value="ECO:0007669"/>
    <property type="project" value="UniProtKB-UniRule"/>
</dbReference>
<evidence type="ECO:0000256" key="4">
    <source>
        <dbReference type="ARBA" id="ARBA00022598"/>
    </source>
</evidence>
<evidence type="ECO:0000256" key="2">
    <source>
        <dbReference type="ARBA" id="ARBA00005594"/>
    </source>
</evidence>
<keyword evidence="6 10" id="KW-0067">ATP-binding</keyword>
<dbReference type="PRINTS" id="PR01038">
    <property type="entry name" value="TRNASYNTHARG"/>
</dbReference>
<dbReference type="EC" id="6.1.1.19" evidence="10"/>
<evidence type="ECO:0000256" key="1">
    <source>
        <dbReference type="ARBA" id="ARBA00004496"/>
    </source>
</evidence>
<keyword evidence="3 10" id="KW-0963">Cytoplasm</keyword>
<evidence type="ECO:0000256" key="11">
    <source>
        <dbReference type="RuleBase" id="RU363038"/>
    </source>
</evidence>
<keyword evidence="4 10" id="KW-0436">Ligase</keyword>
<dbReference type="InterPro" id="IPR001278">
    <property type="entry name" value="Arg-tRNA-ligase"/>
</dbReference>
<evidence type="ECO:0000256" key="9">
    <source>
        <dbReference type="ARBA" id="ARBA00049339"/>
    </source>
</evidence>
<dbReference type="InterPro" id="IPR014729">
    <property type="entry name" value="Rossmann-like_a/b/a_fold"/>
</dbReference>
<dbReference type="HAMAP" id="MF_00123">
    <property type="entry name" value="Arg_tRNA_synth"/>
    <property type="match status" value="1"/>
</dbReference>
<organism evidence="14 15">
    <name type="scientific">Rhizobium tubonense</name>
    <dbReference type="NCBI Taxonomy" id="484088"/>
    <lineage>
        <taxon>Bacteria</taxon>
        <taxon>Pseudomonadati</taxon>
        <taxon>Pseudomonadota</taxon>
        <taxon>Alphaproteobacteria</taxon>
        <taxon>Hyphomicrobiales</taxon>
        <taxon>Rhizobiaceae</taxon>
        <taxon>Rhizobium/Agrobacterium group</taxon>
        <taxon>Rhizobium</taxon>
    </lineage>
</organism>
<dbReference type="Gene3D" id="3.30.1360.70">
    <property type="entry name" value="Arginyl tRNA synthetase N-terminal domain"/>
    <property type="match status" value="1"/>
</dbReference>
<dbReference type="Pfam" id="PF05746">
    <property type="entry name" value="DALR_1"/>
    <property type="match status" value="1"/>
</dbReference>
<dbReference type="PANTHER" id="PTHR11956:SF5">
    <property type="entry name" value="ARGININE--TRNA LIGASE, CYTOPLASMIC"/>
    <property type="match status" value="1"/>
</dbReference>
<dbReference type="InterPro" id="IPR036695">
    <property type="entry name" value="Arg-tRNA-synth_N_sf"/>
</dbReference>
<dbReference type="Proteomes" id="UP000248925">
    <property type="component" value="Unassembled WGS sequence"/>
</dbReference>
<dbReference type="GO" id="GO:0004814">
    <property type="term" value="F:arginine-tRNA ligase activity"/>
    <property type="evidence" value="ECO:0007669"/>
    <property type="project" value="UniProtKB-UniRule"/>
</dbReference>
<dbReference type="Gene3D" id="3.40.50.620">
    <property type="entry name" value="HUPs"/>
    <property type="match status" value="1"/>
</dbReference>
<dbReference type="Pfam" id="PF00750">
    <property type="entry name" value="tRNA-synt_1d"/>
    <property type="match status" value="2"/>
</dbReference>
<name>A0A2W4EJI8_9HYPH</name>
<dbReference type="SUPFAM" id="SSF47323">
    <property type="entry name" value="Anticodon-binding domain of a subclass of class I aminoacyl-tRNA synthetases"/>
    <property type="match status" value="1"/>
</dbReference>
<dbReference type="Gene3D" id="1.10.730.10">
    <property type="entry name" value="Isoleucyl-tRNA Synthetase, Domain 1"/>
    <property type="match status" value="1"/>
</dbReference>
<evidence type="ECO:0000256" key="8">
    <source>
        <dbReference type="ARBA" id="ARBA00023146"/>
    </source>
</evidence>
<dbReference type="InterPro" id="IPR005148">
    <property type="entry name" value="Arg-tRNA-synth_N"/>
</dbReference>
<comment type="catalytic activity">
    <reaction evidence="9 10">
        <text>tRNA(Arg) + L-arginine + ATP = L-arginyl-tRNA(Arg) + AMP + diphosphate</text>
        <dbReference type="Rhea" id="RHEA:20301"/>
        <dbReference type="Rhea" id="RHEA-COMP:9658"/>
        <dbReference type="Rhea" id="RHEA-COMP:9673"/>
        <dbReference type="ChEBI" id="CHEBI:30616"/>
        <dbReference type="ChEBI" id="CHEBI:32682"/>
        <dbReference type="ChEBI" id="CHEBI:33019"/>
        <dbReference type="ChEBI" id="CHEBI:78442"/>
        <dbReference type="ChEBI" id="CHEBI:78513"/>
        <dbReference type="ChEBI" id="CHEBI:456215"/>
        <dbReference type="EC" id="6.1.1.19"/>
    </reaction>
</comment>
<evidence type="ECO:0000256" key="5">
    <source>
        <dbReference type="ARBA" id="ARBA00022741"/>
    </source>
</evidence>
<dbReference type="SMART" id="SM00836">
    <property type="entry name" value="DALR_1"/>
    <property type="match status" value="1"/>
</dbReference>
<dbReference type="PROSITE" id="PS00178">
    <property type="entry name" value="AA_TRNA_LIGASE_I"/>
    <property type="match status" value="1"/>
</dbReference>
<dbReference type="SUPFAM" id="SSF52374">
    <property type="entry name" value="Nucleotidylyl transferase"/>
    <property type="match status" value="1"/>
</dbReference>
<dbReference type="InterPro" id="IPR001412">
    <property type="entry name" value="aa-tRNA-synth_I_CS"/>
</dbReference>
<comment type="caution">
    <text evidence="14">The sequence shown here is derived from an EMBL/GenBank/DDBJ whole genome shotgun (WGS) entry which is preliminary data.</text>
</comment>
<accession>A0A2W4EJI8</accession>
<dbReference type="FunFam" id="1.10.730.10:FF:000008">
    <property type="entry name" value="Arginine--tRNA ligase"/>
    <property type="match status" value="1"/>
</dbReference>
<keyword evidence="15" id="KW-1185">Reference proteome</keyword>
<evidence type="ECO:0000313" key="14">
    <source>
        <dbReference type="EMBL" id="PZM11170.1"/>
    </source>
</evidence>
<reference evidence="14 15" key="1">
    <citation type="journal article" date="2018" name="Sci. Rep.">
        <title>Rhizobium tumorigenes sp. nov., a novel plant tumorigenic bacterium isolated from cane gall tumors on thornless blackberry.</title>
        <authorList>
            <person name="Kuzmanovi N."/>
            <person name="Smalla K."/>
            <person name="Gronow S."/>
            <person name="PuBawska J."/>
        </authorList>
    </citation>
    <scope>NUCLEOTIDE SEQUENCE [LARGE SCALE GENOMIC DNA]</scope>
    <source>
        <strain evidence="14 15">CCBAU 85046</strain>
    </source>
</reference>
<feature type="short sequence motif" description="'HIGH' region" evidence="10">
    <location>
        <begin position="131"/>
        <end position="141"/>
    </location>
</feature>
<comment type="subunit">
    <text evidence="10">Monomer.</text>
</comment>
<comment type="similarity">
    <text evidence="2 10 11">Belongs to the class-I aminoacyl-tRNA synthetase family.</text>
</comment>
<dbReference type="InterPro" id="IPR035684">
    <property type="entry name" value="ArgRS_core"/>
</dbReference>
<evidence type="ECO:0000313" key="15">
    <source>
        <dbReference type="Proteomes" id="UP000248925"/>
    </source>
</evidence>
<dbReference type="GO" id="GO:0006420">
    <property type="term" value="P:arginyl-tRNA aminoacylation"/>
    <property type="evidence" value="ECO:0007669"/>
    <property type="project" value="UniProtKB-UniRule"/>
</dbReference>
<feature type="domain" description="Arginyl tRNA synthetase N-terminal" evidence="13">
    <location>
        <begin position="5"/>
        <end position="94"/>
    </location>
</feature>
<evidence type="ECO:0000256" key="6">
    <source>
        <dbReference type="ARBA" id="ARBA00022840"/>
    </source>
</evidence>
<dbReference type="EMBL" id="PCDP01000040">
    <property type="protein sequence ID" value="PZM11170.1"/>
    <property type="molecule type" value="Genomic_DNA"/>
</dbReference>
<dbReference type="SUPFAM" id="SSF55190">
    <property type="entry name" value="Arginyl-tRNA synthetase (ArgRS), N-terminal 'additional' domain"/>
    <property type="match status" value="1"/>
</dbReference>
<dbReference type="AlphaFoldDB" id="A0A2W4EJI8"/>
<dbReference type="NCBIfam" id="TIGR00456">
    <property type="entry name" value="argS"/>
    <property type="match status" value="1"/>
</dbReference>
<dbReference type="OrthoDB" id="9803211at2"/>
<protein>
    <recommendedName>
        <fullName evidence="10">Arginine--tRNA ligase</fullName>
        <ecNumber evidence="10">6.1.1.19</ecNumber>
    </recommendedName>
    <alternativeName>
        <fullName evidence="10">Arginyl-tRNA synthetase</fullName>
        <shortName evidence="10">ArgRS</shortName>
    </alternativeName>
</protein>
<evidence type="ECO:0000256" key="10">
    <source>
        <dbReference type="HAMAP-Rule" id="MF_00123"/>
    </source>
</evidence>
<dbReference type="CDD" id="cd00671">
    <property type="entry name" value="ArgRS_core"/>
    <property type="match status" value="1"/>
</dbReference>
<dbReference type="InterPro" id="IPR008909">
    <property type="entry name" value="DALR_anticod-bd"/>
</dbReference>
<dbReference type="RefSeq" id="WP_111162107.1">
    <property type="nucleotide sequence ID" value="NZ_PCDP01000040.1"/>
</dbReference>